<gene>
    <name evidence="1" type="ORF">X975_18337</name>
</gene>
<reference evidence="1 2" key="1">
    <citation type="submission" date="2013-11" db="EMBL/GenBank/DDBJ databases">
        <title>Genome sequencing of Stegodyphus mimosarum.</title>
        <authorList>
            <person name="Bechsgaard J."/>
        </authorList>
    </citation>
    <scope>NUCLEOTIDE SEQUENCE [LARGE SCALE GENOMIC DNA]</scope>
</reference>
<keyword evidence="2" id="KW-1185">Reference proteome</keyword>
<accession>A0A087TUA0</accession>
<dbReference type="OrthoDB" id="6431619at2759"/>
<dbReference type="EMBL" id="KK116757">
    <property type="protein sequence ID" value="KFM68689.1"/>
    <property type="molecule type" value="Genomic_DNA"/>
</dbReference>
<dbReference type="Proteomes" id="UP000054359">
    <property type="component" value="Unassembled WGS sequence"/>
</dbReference>
<evidence type="ECO:0000313" key="2">
    <source>
        <dbReference type="Proteomes" id="UP000054359"/>
    </source>
</evidence>
<sequence length="169" mass="19481">MVEELEKCGEAETAEHEGFVEFTKGSKAVLDELCDESSSLHANYLSNADCYRSLLSTAEACENHAGSIFQTYKQYQQSESEEMEEMKNGRYRYCFVQAYKVACLSIRINLQCGELARSTFLDIVRRSNHLKQYCSQTIKEDLQTRFLDFTGLEGNQRELMADAFNFKRK</sequence>
<feature type="non-terminal residue" evidence="1">
    <location>
        <position position="169"/>
    </location>
</feature>
<name>A0A087TUA0_STEMI</name>
<protein>
    <submittedName>
        <fullName evidence="1">Uncharacterized protein</fullName>
    </submittedName>
</protein>
<organism evidence="1 2">
    <name type="scientific">Stegodyphus mimosarum</name>
    <name type="common">African social velvet spider</name>
    <dbReference type="NCBI Taxonomy" id="407821"/>
    <lineage>
        <taxon>Eukaryota</taxon>
        <taxon>Metazoa</taxon>
        <taxon>Ecdysozoa</taxon>
        <taxon>Arthropoda</taxon>
        <taxon>Chelicerata</taxon>
        <taxon>Arachnida</taxon>
        <taxon>Araneae</taxon>
        <taxon>Araneomorphae</taxon>
        <taxon>Entelegynae</taxon>
        <taxon>Eresoidea</taxon>
        <taxon>Eresidae</taxon>
        <taxon>Stegodyphus</taxon>
    </lineage>
</organism>
<dbReference type="AlphaFoldDB" id="A0A087TUA0"/>
<proteinExistence type="predicted"/>
<evidence type="ECO:0000313" key="1">
    <source>
        <dbReference type="EMBL" id="KFM68689.1"/>
    </source>
</evidence>